<reference evidence="2" key="1">
    <citation type="journal article" date="2012" name="Nat. Biotechnol.">
        <title>Reference genome sequence of the model plant Setaria.</title>
        <authorList>
            <person name="Bennetzen J.L."/>
            <person name="Schmutz J."/>
            <person name="Wang H."/>
            <person name="Percifield R."/>
            <person name="Hawkins J."/>
            <person name="Pontaroli A.C."/>
            <person name="Estep M."/>
            <person name="Feng L."/>
            <person name="Vaughn J.N."/>
            <person name="Grimwood J."/>
            <person name="Jenkins J."/>
            <person name="Barry K."/>
            <person name="Lindquist E."/>
            <person name="Hellsten U."/>
            <person name="Deshpande S."/>
            <person name="Wang X."/>
            <person name="Wu X."/>
            <person name="Mitros T."/>
            <person name="Triplett J."/>
            <person name="Yang X."/>
            <person name="Ye C.Y."/>
            <person name="Mauro-Herrera M."/>
            <person name="Wang L."/>
            <person name="Li P."/>
            <person name="Sharma M."/>
            <person name="Sharma R."/>
            <person name="Ronald P.C."/>
            <person name="Panaud O."/>
            <person name="Kellogg E.A."/>
            <person name="Brutnell T.P."/>
            <person name="Doust A.N."/>
            <person name="Tuskan G.A."/>
            <person name="Rokhsar D."/>
            <person name="Devos K.M."/>
        </authorList>
    </citation>
    <scope>NUCLEOTIDE SEQUENCE [LARGE SCALE GENOMIC DNA]</scope>
    <source>
        <strain evidence="2">cv. Yugu1</strain>
    </source>
</reference>
<dbReference type="OMA" id="CVANTCK"/>
<dbReference type="Gramene" id="KQK95942">
    <property type="protein sequence ID" value="KQK95942"/>
    <property type="gene ID" value="SETIT_026292mg"/>
</dbReference>
<dbReference type="PANTHER" id="PTHR35161:SF19">
    <property type="entry name" value="OS02G0113400 PROTEIN"/>
    <property type="match status" value="1"/>
</dbReference>
<protein>
    <recommendedName>
        <fullName evidence="3">Ubiquitin-like domain-containing protein</fullName>
    </recommendedName>
</protein>
<evidence type="ECO:0008006" key="3">
    <source>
        <dbReference type="Google" id="ProtNLM"/>
    </source>
</evidence>
<evidence type="ECO:0000313" key="2">
    <source>
        <dbReference type="Proteomes" id="UP000004995"/>
    </source>
</evidence>
<dbReference type="EnsemblPlants" id="KQK95942">
    <property type="protein sequence ID" value="KQK95942"/>
    <property type="gene ID" value="SETIT_026292mg"/>
</dbReference>
<dbReference type="InterPro" id="IPR029071">
    <property type="entry name" value="Ubiquitin-like_domsf"/>
</dbReference>
<dbReference type="STRING" id="4555.K3ZI90"/>
<dbReference type="eggNOG" id="KOG0504">
    <property type="taxonomic scope" value="Eukaryota"/>
</dbReference>
<keyword evidence="2" id="KW-1185">Reference proteome</keyword>
<dbReference type="PANTHER" id="PTHR35161">
    <property type="entry name" value="OS02G0303100 PROTEIN"/>
    <property type="match status" value="1"/>
</dbReference>
<sequence length="484" mass="54815">MVPWDSSLQKNHVLKKDSCNRLLDNESDDSKESCIELKTACHWHFVSSNCSAQVAKIKSKCALEQDSIFVSQHNYSQKDDYMSKITMGCLLTSGNPEYPTQLITAELGHVKVPIFIRHCSGEVLLTVRLDEPSVHMMHQYEKQTKMKLVHQYFKYGNYRIDPKCSLLSYGVGRDSVVHAVTRLLGGRYPTLEEYFRDNIDALLMEVTHPDGSFSLEMTEEGCRILSTWLSCFMWAFSEGKSWGGNFTLKDFYVLDSHVRVSNHTGPKGGHGLGSVGKDIELLLVHVKKIFCRNKRKLISEYPPFLKNLTDFLKKLTVIQTTIAASDKLLIETHVSCTTSSSWGLLLFKLHRRYLGLAEDEKSQWDAAINTAVLPHGWHSSLSKIIVFKDMFDKAIKGGRPYRNSNIGAFTLMRDMVMHALDCGDDAKNMEKYQNADKVALMIPAHMLDFLPNIIENLIHRSIDISAELSAAKVRCLCETCAPSY</sequence>
<dbReference type="Proteomes" id="UP000004995">
    <property type="component" value="Unassembled WGS sequence"/>
</dbReference>
<accession>K3ZI90</accession>
<reference evidence="1" key="2">
    <citation type="submission" date="2018-08" db="UniProtKB">
        <authorList>
            <consortium name="EnsemblPlants"/>
        </authorList>
    </citation>
    <scope>IDENTIFICATION</scope>
    <source>
        <strain evidence="1">Yugu1</strain>
    </source>
</reference>
<dbReference type="SUPFAM" id="SSF54236">
    <property type="entry name" value="Ubiquitin-like"/>
    <property type="match status" value="1"/>
</dbReference>
<dbReference type="HOGENOM" id="CLU_564302_0_0_1"/>
<evidence type="ECO:0000313" key="1">
    <source>
        <dbReference type="EnsemblPlants" id="KQK95942"/>
    </source>
</evidence>
<proteinExistence type="predicted"/>
<dbReference type="EMBL" id="AGNK02005257">
    <property type="status" value="NOT_ANNOTATED_CDS"/>
    <property type="molecule type" value="Genomic_DNA"/>
</dbReference>
<organism evidence="1 2">
    <name type="scientific">Setaria italica</name>
    <name type="common">Foxtail millet</name>
    <name type="synonym">Panicum italicum</name>
    <dbReference type="NCBI Taxonomy" id="4555"/>
    <lineage>
        <taxon>Eukaryota</taxon>
        <taxon>Viridiplantae</taxon>
        <taxon>Streptophyta</taxon>
        <taxon>Embryophyta</taxon>
        <taxon>Tracheophyta</taxon>
        <taxon>Spermatophyta</taxon>
        <taxon>Magnoliopsida</taxon>
        <taxon>Liliopsida</taxon>
        <taxon>Poales</taxon>
        <taxon>Poaceae</taxon>
        <taxon>PACMAD clade</taxon>
        <taxon>Panicoideae</taxon>
        <taxon>Panicodae</taxon>
        <taxon>Paniceae</taxon>
        <taxon>Cenchrinae</taxon>
        <taxon>Setaria</taxon>
    </lineage>
</organism>
<dbReference type="InParanoid" id="K3ZI90"/>
<name>K3ZI90_SETIT</name>
<dbReference type="AlphaFoldDB" id="K3ZI90"/>